<dbReference type="RefSeq" id="WP_228086294.1">
    <property type="nucleotide sequence ID" value="NZ_CP097355.1"/>
</dbReference>
<name>A0AA46UHP6_VIBPH</name>
<dbReference type="EMBL" id="CP097355">
    <property type="protein sequence ID" value="UYV25857.1"/>
    <property type="molecule type" value="Genomic_DNA"/>
</dbReference>
<dbReference type="AlphaFoldDB" id="A0AA46UHP6"/>
<dbReference type="SUPFAM" id="SSF52540">
    <property type="entry name" value="P-loop containing nucleoside triphosphate hydrolases"/>
    <property type="match status" value="1"/>
</dbReference>
<dbReference type="InterPro" id="IPR027417">
    <property type="entry name" value="P-loop_NTPase"/>
</dbReference>
<keyword evidence="1" id="KW-0067">ATP-binding</keyword>
<proteinExistence type="predicted"/>
<dbReference type="GO" id="GO:0004386">
    <property type="term" value="F:helicase activity"/>
    <property type="evidence" value="ECO:0007669"/>
    <property type="project" value="UniProtKB-KW"/>
</dbReference>
<sequence length="346" mass="39116">MKENTLSLLNSYSINDSLEEIKQDADENTFIFDRLVLKGQSNILFAPPNAGKTLLMLNQLKQAYATGFLDGLSIFYVNADDSQSGVIEKTEVLSAIGVHTLVPGYKKFKTDSLSHILGGLTADDDAKNVVLIVDTLKKFADTMDKKNMRNFGIKVSEFILKGGTFIGLGHTNKNRDMNNNLIYSGTSDLIEDVDCIYMMDIEEEKKSLNGIQTRYIKLINQKLRGNNALELTFSYEKSEKMSYSEMVDSVCRIDSETYCKEKLLRTEESHYSNYLNKYNDAVSLITKVLSANEMDKTELRDHLIQQTNYGRDKCIEIIDKLSGKLIDFKLGGKTGRKKVYFLITTP</sequence>
<dbReference type="Proteomes" id="UP001163036">
    <property type="component" value="Chromosome 1"/>
</dbReference>
<keyword evidence="1" id="KW-0347">Helicase</keyword>
<accession>A0AA46UHP6</accession>
<keyword evidence="1" id="KW-0378">Hydrolase</keyword>
<evidence type="ECO:0000313" key="1">
    <source>
        <dbReference type="EMBL" id="UYV25857.1"/>
    </source>
</evidence>
<organism evidence="1 2">
    <name type="scientific">Vibrio parahaemolyticus</name>
    <dbReference type="NCBI Taxonomy" id="670"/>
    <lineage>
        <taxon>Bacteria</taxon>
        <taxon>Pseudomonadati</taxon>
        <taxon>Pseudomonadota</taxon>
        <taxon>Gammaproteobacteria</taxon>
        <taxon>Vibrionales</taxon>
        <taxon>Vibrionaceae</taxon>
        <taxon>Vibrio</taxon>
    </lineage>
</organism>
<evidence type="ECO:0000313" key="2">
    <source>
        <dbReference type="Proteomes" id="UP001163036"/>
    </source>
</evidence>
<reference evidence="1" key="1">
    <citation type="submission" date="2022-05" db="EMBL/GenBank/DDBJ databases">
        <title>Megaplasmid of Vibrio parahaemolyticus.</title>
        <authorList>
            <person name="Strauch E."/>
            <person name="Borowiak M."/>
        </authorList>
    </citation>
    <scope>NUCLEOTIDE SEQUENCE</scope>
    <source>
        <strain evidence="1">16-VB00198</strain>
    </source>
</reference>
<keyword evidence="1" id="KW-0547">Nucleotide-binding</keyword>
<gene>
    <name evidence="1" type="ORF">M5598_12575</name>
</gene>
<dbReference type="Gene3D" id="3.40.50.300">
    <property type="entry name" value="P-loop containing nucleotide triphosphate hydrolases"/>
    <property type="match status" value="1"/>
</dbReference>
<protein>
    <submittedName>
        <fullName evidence="1">Helicase RepA family protein</fullName>
    </submittedName>
</protein>